<evidence type="ECO:0000256" key="1">
    <source>
        <dbReference type="ARBA" id="ARBA00006654"/>
    </source>
</evidence>
<dbReference type="GO" id="GO:0000166">
    <property type="term" value="F:nucleotide binding"/>
    <property type="evidence" value="ECO:0007669"/>
    <property type="project" value="UniProtKB-KW"/>
</dbReference>
<comment type="caution">
    <text evidence="6">The sequence shown here is derived from an EMBL/GenBank/DDBJ whole genome shotgun (WGS) entry which is preliminary data.</text>
</comment>
<dbReference type="InterPro" id="IPR004843">
    <property type="entry name" value="Calcineurin-like_PHP"/>
</dbReference>
<organism evidence="6 7">
    <name type="scientific">Mizuhopecten yessoensis</name>
    <name type="common">Japanese scallop</name>
    <name type="synonym">Patinopecten yessoensis</name>
    <dbReference type="NCBI Taxonomy" id="6573"/>
    <lineage>
        <taxon>Eukaryota</taxon>
        <taxon>Metazoa</taxon>
        <taxon>Spiralia</taxon>
        <taxon>Lophotrochozoa</taxon>
        <taxon>Mollusca</taxon>
        <taxon>Bivalvia</taxon>
        <taxon>Autobranchia</taxon>
        <taxon>Pteriomorphia</taxon>
        <taxon>Pectinida</taxon>
        <taxon>Pectinoidea</taxon>
        <taxon>Pectinidae</taxon>
        <taxon>Mizuhopecten</taxon>
    </lineage>
</organism>
<evidence type="ECO:0000313" key="6">
    <source>
        <dbReference type="EMBL" id="OWF35212.1"/>
    </source>
</evidence>
<evidence type="ECO:0000256" key="3">
    <source>
        <dbReference type="RuleBase" id="RU362119"/>
    </source>
</evidence>
<accession>A0A210PFF3</accession>
<evidence type="ECO:0000259" key="5">
    <source>
        <dbReference type="Pfam" id="PF02872"/>
    </source>
</evidence>
<dbReference type="PANTHER" id="PTHR11575:SF48">
    <property type="entry name" value="5'-NUCLEOTIDASE"/>
    <property type="match status" value="1"/>
</dbReference>
<dbReference type="PRINTS" id="PR01607">
    <property type="entry name" value="APYRASEFAMLY"/>
</dbReference>
<dbReference type="InterPro" id="IPR029052">
    <property type="entry name" value="Metallo-depent_PP-like"/>
</dbReference>
<name>A0A210PFF3_MIZYE</name>
<dbReference type="Pfam" id="PF02872">
    <property type="entry name" value="5_nucleotid_C"/>
    <property type="match status" value="1"/>
</dbReference>
<evidence type="ECO:0000256" key="2">
    <source>
        <dbReference type="ARBA" id="ARBA00022729"/>
    </source>
</evidence>
<dbReference type="InterPro" id="IPR008334">
    <property type="entry name" value="5'-Nucleotdase_C"/>
</dbReference>
<gene>
    <name evidence="6" type="ORF">KP79_PYT14228</name>
</gene>
<dbReference type="InterPro" id="IPR006179">
    <property type="entry name" value="5_nucleotidase/apyrase"/>
</dbReference>
<evidence type="ECO:0000313" key="7">
    <source>
        <dbReference type="Proteomes" id="UP000242188"/>
    </source>
</evidence>
<dbReference type="GO" id="GO:0016787">
    <property type="term" value="F:hydrolase activity"/>
    <property type="evidence" value="ECO:0007669"/>
    <property type="project" value="UniProtKB-KW"/>
</dbReference>
<dbReference type="PANTHER" id="PTHR11575">
    <property type="entry name" value="5'-NUCLEOTIDASE-RELATED"/>
    <property type="match status" value="1"/>
</dbReference>
<dbReference type="SUPFAM" id="SSF56300">
    <property type="entry name" value="Metallo-dependent phosphatases"/>
    <property type="match status" value="1"/>
</dbReference>
<feature type="domain" description="5'-Nucleotidase C-terminal" evidence="5">
    <location>
        <begin position="272"/>
        <end position="418"/>
    </location>
</feature>
<evidence type="ECO:0000259" key="4">
    <source>
        <dbReference type="Pfam" id="PF00149"/>
    </source>
</evidence>
<dbReference type="InterPro" id="IPR036907">
    <property type="entry name" value="5'-Nucleotdase_C_sf"/>
</dbReference>
<dbReference type="Proteomes" id="UP000242188">
    <property type="component" value="Unassembled WGS sequence"/>
</dbReference>
<dbReference type="Gene3D" id="3.60.21.10">
    <property type="match status" value="1"/>
</dbReference>
<dbReference type="GO" id="GO:0009166">
    <property type="term" value="P:nucleotide catabolic process"/>
    <property type="evidence" value="ECO:0007669"/>
    <property type="project" value="InterPro"/>
</dbReference>
<keyword evidence="7" id="KW-1185">Reference proteome</keyword>
<reference evidence="6 7" key="1">
    <citation type="journal article" date="2017" name="Nat. Ecol. Evol.">
        <title>Scallop genome provides insights into evolution of bilaterian karyotype and development.</title>
        <authorList>
            <person name="Wang S."/>
            <person name="Zhang J."/>
            <person name="Jiao W."/>
            <person name="Li J."/>
            <person name="Xun X."/>
            <person name="Sun Y."/>
            <person name="Guo X."/>
            <person name="Huan P."/>
            <person name="Dong B."/>
            <person name="Zhang L."/>
            <person name="Hu X."/>
            <person name="Sun X."/>
            <person name="Wang J."/>
            <person name="Zhao C."/>
            <person name="Wang Y."/>
            <person name="Wang D."/>
            <person name="Huang X."/>
            <person name="Wang R."/>
            <person name="Lv J."/>
            <person name="Li Y."/>
            <person name="Zhang Z."/>
            <person name="Liu B."/>
            <person name="Lu W."/>
            <person name="Hui Y."/>
            <person name="Liang J."/>
            <person name="Zhou Z."/>
            <person name="Hou R."/>
            <person name="Li X."/>
            <person name="Liu Y."/>
            <person name="Li H."/>
            <person name="Ning X."/>
            <person name="Lin Y."/>
            <person name="Zhao L."/>
            <person name="Xing Q."/>
            <person name="Dou J."/>
            <person name="Li Y."/>
            <person name="Mao J."/>
            <person name="Guo H."/>
            <person name="Dou H."/>
            <person name="Li T."/>
            <person name="Mu C."/>
            <person name="Jiang W."/>
            <person name="Fu Q."/>
            <person name="Fu X."/>
            <person name="Miao Y."/>
            <person name="Liu J."/>
            <person name="Yu Q."/>
            <person name="Li R."/>
            <person name="Liao H."/>
            <person name="Li X."/>
            <person name="Kong Y."/>
            <person name="Jiang Z."/>
            <person name="Chourrout D."/>
            <person name="Li R."/>
            <person name="Bao Z."/>
        </authorList>
    </citation>
    <scope>NUCLEOTIDE SEQUENCE [LARGE SCALE GENOMIC DNA]</scope>
    <source>
        <strain evidence="6 7">PY_sf001</strain>
    </source>
</reference>
<feature type="domain" description="Calcineurin-like phosphoesterase" evidence="4">
    <location>
        <begin position="49"/>
        <end position="192"/>
    </location>
</feature>
<keyword evidence="2" id="KW-0732">Signal</keyword>
<dbReference type="AlphaFoldDB" id="A0A210PFF3"/>
<dbReference type="EMBL" id="NEDP02076737">
    <property type="protein sequence ID" value="OWF35212.1"/>
    <property type="molecule type" value="Genomic_DNA"/>
</dbReference>
<sequence length="558" mass="63038">MNNNEVTIIHFNDVYNIEPQKDEPQGGAARLAAYVRHLSIFMKGEQMIPVLNAIGVHCAVYGNHDFDFGVDHLESFRKRTNFPWLISNVTDNLTHQALAEGKVTHMMEWNGFKIGFVGLVEEEWIDTLATLDPEDVTFENFVVRGKELGHRLKQEGADFVIAMTHMRWPNDRRLAEECDEIDIILGGHDHDYNVEMVNGKYIVKSGTDFRNLSKITIGKDESGLNLDITRVDLDSSWEENQEVKDIVGQLLGQVDSKMDEHLGVMAVEMDGKFSSIRSSETNLGNLVTDVMLEISKADVALLNSGTFRSDRIHDKGEFKLRDLLTILPLVDPLVVLKVTGEQILQALENGVSQYPKLEGRFPQVSGMSYGFDPSKPSGNRVDPALVKVQEDYLVLNKIYSLCTKEYIAMGKDGYEVFKNCDVLVSSEQCCTLSTAVRNHFESILIKQGIKTCKSGHRQSLVSLVRKKSLVHQKSKSMECVNLPSRLVRQASVHEIETEQCQLAPRVERRIFTYDDERKQILLASRLESSHSLRDSCIRESSLETSASTDLEELDSDFY</sequence>
<keyword evidence="3" id="KW-0378">Hydrolase</keyword>
<proteinExistence type="inferred from homology"/>
<comment type="similarity">
    <text evidence="1 3">Belongs to the 5'-nucleotidase family.</text>
</comment>
<dbReference type="Gene3D" id="3.90.780.10">
    <property type="entry name" value="5'-Nucleotidase, C-terminal domain"/>
    <property type="match status" value="1"/>
</dbReference>
<protein>
    <submittedName>
        <fullName evidence="6">Trifunctional nucleotide phosphoesterase protein YfkN</fullName>
    </submittedName>
</protein>
<dbReference type="STRING" id="6573.A0A210PFF3"/>
<dbReference type="OrthoDB" id="10252235at2759"/>
<dbReference type="SUPFAM" id="SSF55816">
    <property type="entry name" value="5'-nucleotidase (syn. UDP-sugar hydrolase), C-terminal domain"/>
    <property type="match status" value="1"/>
</dbReference>
<keyword evidence="3" id="KW-0547">Nucleotide-binding</keyword>
<dbReference type="Pfam" id="PF00149">
    <property type="entry name" value="Metallophos"/>
    <property type="match status" value="1"/>
</dbReference>